<dbReference type="GO" id="GO:0004725">
    <property type="term" value="F:protein tyrosine phosphatase activity"/>
    <property type="evidence" value="ECO:0007669"/>
    <property type="project" value="UniProtKB-EC"/>
</dbReference>
<sequence>MTSGGADGTAAAGGGTTAWSPVRPRRILTVCLGNHCRCPVAAAVLARRGGDTVEVRSAGIRDTWAGHPAHPAMIAAAGHGYNLANHRGTTVTLDLLAWADVVLAMDNANLAALRDLLAAAPERTRITAEPVLYLGGREVPDPFGQDDEAFTACVRTIEAAAGHLP</sequence>
<dbReference type="SUPFAM" id="SSF52788">
    <property type="entry name" value="Phosphotyrosine protein phosphatases I"/>
    <property type="match status" value="1"/>
</dbReference>
<dbReference type="AlphaFoldDB" id="A0A5Q0H2J6"/>
<dbReference type="Gene3D" id="3.40.50.2300">
    <property type="match status" value="1"/>
</dbReference>
<keyword evidence="3" id="KW-0378">Hydrolase</keyword>
<evidence type="ECO:0000256" key="3">
    <source>
        <dbReference type="ARBA" id="ARBA00022801"/>
    </source>
</evidence>
<feature type="domain" description="Phosphotyrosine protein phosphatase I" evidence="6">
    <location>
        <begin position="25"/>
        <end position="163"/>
    </location>
</feature>
<comment type="similarity">
    <text evidence="1">Belongs to the low molecular weight phosphotyrosine protein phosphatase family.</text>
</comment>
<dbReference type="EMBL" id="CP034550">
    <property type="protein sequence ID" value="QFZ20477.1"/>
    <property type="molecule type" value="Genomic_DNA"/>
</dbReference>
<dbReference type="OrthoDB" id="9784339at2"/>
<dbReference type="Proteomes" id="UP000325787">
    <property type="component" value="Chromosome"/>
</dbReference>
<organism evidence="7 8">
    <name type="scientific">Saccharothrix syringae</name>
    <name type="common">Nocardiopsis syringae</name>
    <dbReference type="NCBI Taxonomy" id="103733"/>
    <lineage>
        <taxon>Bacteria</taxon>
        <taxon>Bacillati</taxon>
        <taxon>Actinomycetota</taxon>
        <taxon>Actinomycetes</taxon>
        <taxon>Pseudonocardiales</taxon>
        <taxon>Pseudonocardiaceae</taxon>
        <taxon>Saccharothrix</taxon>
    </lineage>
</organism>
<evidence type="ECO:0000313" key="8">
    <source>
        <dbReference type="Proteomes" id="UP000325787"/>
    </source>
</evidence>
<evidence type="ECO:0000256" key="1">
    <source>
        <dbReference type="ARBA" id="ARBA00011063"/>
    </source>
</evidence>
<dbReference type="InterPro" id="IPR050438">
    <property type="entry name" value="LMW_PTPase"/>
</dbReference>
<name>A0A5Q0H2J6_SACSY</name>
<protein>
    <recommendedName>
        <fullName evidence="2">protein-tyrosine-phosphatase</fullName>
        <ecNumber evidence="2">3.1.3.48</ecNumber>
    </recommendedName>
</protein>
<dbReference type="PANTHER" id="PTHR11717">
    <property type="entry name" value="LOW MOLECULAR WEIGHT PROTEIN TYROSINE PHOSPHATASE"/>
    <property type="match status" value="1"/>
</dbReference>
<dbReference type="SMART" id="SM00226">
    <property type="entry name" value="LMWPc"/>
    <property type="match status" value="1"/>
</dbReference>
<dbReference type="InterPro" id="IPR023485">
    <property type="entry name" value="Ptyr_pPase"/>
</dbReference>
<accession>A0A5Q0H2J6</accession>
<evidence type="ECO:0000313" key="7">
    <source>
        <dbReference type="EMBL" id="QFZ20477.1"/>
    </source>
</evidence>
<dbReference type="EC" id="3.1.3.48" evidence="2"/>
<evidence type="ECO:0000256" key="2">
    <source>
        <dbReference type="ARBA" id="ARBA00013064"/>
    </source>
</evidence>
<reference evidence="8" key="1">
    <citation type="journal article" date="2021" name="Curr. Microbiol.">
        <title>Complete genome of nocamycin-producing strain Saccharothrix syringae NRRL B-16468 reveals the biosynthetic potential for secondary metabolites.</title>
        <authorList>
            <person name="Mo X."/>
            <person name="Yang S."/>
        </authorList>
    </citation>
    <scope>NUCLEOTIDE SEQUENCE [LARGE SCALE GENOMIC DNA]</scope>
    <source>
        <strain evidence="8">ATCC 51364 / DSM 43886 / JCM 6844 / KCTC 9398 / NBRC 14523 / NRRL B-16468 / INA 2240</strain>
    </source>
</reference>
<dbReference type="RefSeq" id="WP_084717072.1">
    <property type="nucleotide sequence ID" value="NZ_CP034550.1"/>
</dbReference>
<dbReference type="KEGG" id="ssyi:EKG83_26425"/>
<evidence type="ECO:0000256" key="4">
    <source>
        <dbReference type="ARBA" id="ARBA00022912"/>
    </source>
</evidence>
<gene>
    <name evidence="7" type="ORF">EKG83_26425</name>
</gene>
<dbReference type="InterPro" id="IPR017867">
    <property type="entry name" value="Tyr_phospatase_low_mol_wt"/>
</dbReference>
<evidence type="ECO:0000256" key="5">
    <source>
        <dbReference type="PIRSR" id="PIRSR617867-1"/>
    </source>
</evidence>
<feature type="active site" description="Proton donor" evidence="5">
    <location>
        <position position="141"/>
    </location>
</feature>
<feature type="active site" evidence="5">
    <location>
        <position position="37"/>
    </location>
</feature>
<keyword evidence="4" id="KW-0904">Protein phosphatase</keyword>
<keyword evidence="8" id="KW-1185">Reference proteome</keyword>
<dbReference type="PRINTS" id="PR00719">
    <property type="entry name" value="LMWPTPASE"/>
</dbReference>
<proteinExistence type="inferred from homology"/>
<dbReference type="InterPro" id="IPR036196">
    <property type="entry name" value="Ptyr_pPase_sf"/>
</dbReference>
<dbReference type="Pfam" id="PF01451">
    <property type="entry name" value="LMWPc"/>
    <property type="match status" value="1"/>
</dbReference>
<feature type="active site" description="Nucleophile" evidence="5">
    <location>
        <position position="31"/>
    </location>
</feature>
<dbReference type="PANTHER" id="PTHR11717:SF7">
    <property type="entry name" value="LOW MOLECULAR WEIGHT PHOSPHOTYROSINE PROTEIN PHOSPHATASE"/>
    <property type="match status" value="1"/>
</dbReference>
<evidence type="ECO:0000259" key="6">
    <source>
        <dbReference type="SMART" id="SM00226"/>
    </source>
</evidence>